<dbReference type="EMBL" id="JAPDPI010000002">
    <property type="protein sequence ID" value="MCW3804397.1"/>
    <property type="molecule type" value="Genomic_DNA"/>
</dbReference>
<dbReference type="GO" id="GO:0010181">
    <property type="term" value="F:FMN binding"/>
    <property type="evidence" value="ECO:0007669"/>
    <property type="project" value="InterPro"/>
</dbReference>
<keyword evidence="3" id="KW-1185">Reference proteome</keyword>
<gene>
    <name evidence="2" type="ORF">OM074_02105</name>
</gene>
<evidence type="ECO:0000313" key="2">
    <source>
        <dbReference type="EMBL" id="MCW3804397.1"/>
    </source>
</evidence>
<dbReference type="GO" id="GO:0016020">
    <property type="term" value="C:membrane"/>
    <property type="evidence" value="ECO:0007669"/>
    <property type="project" value="InterPro"/>
</dbReference>
<sequence>MKYFLTIVIFGINLSASMAQNINYEHKSIKKELTKTWGIPENNIELKELKGIKNILGKFFILPEAKFIYVGRVNSCRAGGCSTERSNNGESEFFDYFILFDKNANVKAVKVFNYAATHGYEVSSKGWLKQFVGYTTGQNLDVGKDVDTISGATISVYAITHDIKEKTNLLYEYLKVQN</sequence>
<reference evidence="2" key="1">
    <citation type="submission" date="2022-10" db="EMBL/GenBank/DDBJ databases">
        <authorList>
            <person name="Yu W.X."/>
        </authorList>
    </citation>
    <scope>NUCLEOTIDE SEQUENCE</scope>
    <source>
        <strain evidence="2">D04</strain>
    </source>
</reference>
<dbReference type="Pfam" id="PF04205">
    <property type="entry name" value="FMN_bind"/>
    <property type="match status" value="1"/>
</dbReference>
<dbReference type="InterPro" id="IPR007329">
    <property type="entry name" value="FMN-bd"/>
</dbReference>
<dbReference type="RefSeq" id="WP_301197618.1">
    <property type="nucleotide sequence ID" value="NZ_JAPDPI010000002.1"/>
</dbReference>
<feature type="domain" description="FMN-binding" evidence="1">
    <location>
        <begin position="97"/>
        <end position="161"/>
    </location>
</feature>
<organism evidence="2 3">
    <name type="scientific">Plebeiibacterium marinum</name>
    <dbReference type="NCBI Taxonomy" id="2992111"/>
    <lineage>
        <taxon>Bacteria</taxon>
        <taxon>Pseudomonadati</taxon>
        <taxon>Bacteroidota</taxon>
        <taxon>Bacteroidia</taxon>
        <taxon>Marinilabiliales</taxon>
        <taxon>Marinilabiliaceae</taxon>
        <taxon>Plebeiibacterium</taxon>
    </lineage>
</organism>
<dbReference type="AlphaFoldDB" id="A0AAE3SI98"/>
<protein>
    <submittedName>
        <fullName evidence="2">FMN-binding protein</fullName>
    </submittedName>
</protein>
<dbReference type="Proteomes" id="UP001207408">
    <property type="component" value="Unassembled WGS sequence"/>
</dbReference>
<proteinExistence type="predicted"/>
<evidence type="ECO:0000259" key="1">
    <source>
        <dbReference type="Pfam" id="PF04205"/>
    </source>
</evidence>
<evidence type="ECO:0000313" key="3">
    <source>
        <dbReference type="Proteomes" id="UP001207408"/>
    </source>
</evidence>
<name>A0AAE3SI98_9BACT</name>
<accession>A0AAE3SI98</accession>
<comment type="caution">
    <text evidence="2">The sequence shown here is derived from an EMBL/GenBank/DDBJ whole genome shotgun (WGS) entry which is preliminary data.</text>
</comment>